<evidence type="ECO:0000256" key="3">
    <source>
        <dbReference type="ARBA" id="ARBA00012328"/>
    </source>
</evidence>
<evidence type="ECO:0000256" key="6">
    <source>
        <dbReference type="ARBA" id="ARBA00022552"/>
    </source>
</evidence>
<comment type="caution">
    <text evidence="15">The sequence shown here is derived from an EMBL/GenBank/DDBJ whole genome shotgun (WGS) entry which is preliminary data.</text>
</comment>
<dbReference type="InterPro" id="IPR029028">
    <property type="entry name" value="Alpha/beta_knot_MTases"/>
</dbReference>
<feature type="domain" description="Ribosomal RNA small subunit methyltransferase E methyltransferase" evidence="13">
    <location>
        <begin position="74"/>
        <end position="240"/>
    </location>
</feature>
<evidence type="ECO:0000256" key="4">
    <source>
        <dbReference type="ARBA" id="ARBA00013673"/>
    </source>
</evidence>
<dbReference type="EC" id="2.1.1.193" evidence="3 12"/>
<comment type="similarity">
    <text evidence="2 12">Belongs to the RNA methyltransferase RsmE family.</text>
</comment>
<feature type="domain" description="Ribosomal RNA small subunit methyltransferase E PUA-like" evidence="14">
    <location>
        <begin position="19"/>
        <end position="66"/>
    </location>
</feature>
<proteinExistence type="inferred from homology"/>
<dbReference type="SUPFAM" id="SSF88697">
    <property type="entry name" value="PUA domain-like"/>
    <property type="match status" value="1"/>
</dbReference>
<evidence type="ECO:0000256" key="8">
    <source>
        <dbReference type="ARBA" id="ARBA00022679"/>
    </source>
</evidence>
<keyword evidence="6 12" id="KW-0698">rRNA processing</keyword>
<sequence>MHRFFVEEPAMGANSITITSGDVNHIKNVLRMSVGDKICVINGQNNKEYYCEITALGSDTVDTRICEIRESDQELANEIVLFQGLPKSDKMELIIQKAVELGVHTIVPVSTDRTVVKLDAKKEANKRKRWMSISESAAKQSGRLRIPEVTQVVSFKEALEMAGKMDVRLIPYELAEGMEKTREVMSGIQPGQSVAVFIGPEGGFESSEIEKAREIGVQSITLGKRILRTETAGLVTLAMLVYNLER</sequence>
<dbReference type="PANTHER" id="PTHR30027">
    <property type="entry name" value="RIBOSOMAL RNA SMALL SUBUNIT METHYLTRANSFERASE E"/>
    <property type="match status" value="1"/>
</dbReference>
<protein>
    <recommendedName>
        <fullName evidence="4 12">Ribosomal RNA small subunit methyltransferase E</fullName>
        <ecNumber evidence="3 12">2.1.1.193</ecNumber>
    </recommendedName>
</protein>
<keyword evidence="7 12" id="KW-0489">Methyltransferase</keyword>
<dbReference type="GO" id="GO:0032259">
    <property type="term" value="P:methylation"/>
    <property type="evidence" value="ECO:0007669"/>
    <property type="project" value="UniProtKB-KW"/>
</dbReference>
<dbReference type="Pfam" id="PF20260">
    <property type="entry name" value="PUA_4"/>
    <property type="match status" value="1"/>
</dbReference>
<evidence type="ECO:0000256" key="9">
    <source>
        <dbReference type="ARBA" id="ARBA00022691"/>
    </source>
</evidence>
<keyword evidence="16" id="KW-1185">Reference proteome</keyword>
<evidence type="ECO:0000313" key="15">
    <source>
        <dbReference type="EMBL" id="MBC8572439.1"/>
    </source>
</evidence>
<evidence type="ECO:0000256" key="2">
    <source>
        <dbReference type="ARBA" id="ARBA00005528"/>
    </source>
</evidence>
<comment type="catalytic activity">
    <reaction evidence="11 12">
        <text>uridine(1498) in 16S rRNA + S-adenosyl-L-methionine = N(3)-methyluridine(1498) in 16S rRNA + S-adenosyl-L-homocysteine + H(+)</text>
        <dbReference type="Rhea" id="RHEA:42920"/>
        <dbReference type="Rhea" id="RHEA-COMP:10283"/>
        <dbReference type="Rhea" id="RHEA-COMP:10284"/>
        <dbReference type="ChEBI" id="CHEBI:15378"/>
        <dbReference type="ChEBI" id="CHEBI:57856"/>
        <dbReference type="ChEBI" id="CHEBI:59789"/>
        <dbReference type="ChEBI" id="CHEBI:65315"/>
        <dbReference type="ChEBI" id="CHEBI:74502"/>
        <dbReference type="EC" id="2.1.1.193"/>
    </reaction>
</comment>
<dbReference type="Gene3D" id="2.40.240.20">
    <property type="entry name" value="Hypothetical PUA domain-like, domain 1"/>
    <property type="match status" value="1"/>
</dbReference>
<evidence type="ECO:0000256" key="11">
    <source>
        <dbReference type="ARBA" id="ARBA00047944"/>
    </source>
</evidence>
<dbReference type="InterPro" id="IPR029026">
    <property type="entry name" value="tRNA_m1G_MTases_N"/>
</dbReference>
<evidence type="ECO:0000256" key="12">
    <source>
        <dbReference type="PIRNR" id="PIRNR015601"/>
    </source>
</evidence>
<dbReference type="RefSeq" id="WP_249307418.1">
    <property type="nucleotide sequence ID" value="NZ_JACRSZ010000003.1"/>
</dbReference>
<evidence type="ECO:0000256" key="5">
    <source>
        <dbReference type="ARBA" id="ARBA00022490"/>
    </source>
</evidence>
<evidence type="ECO:0000256" key="7">
    <source>
        <dbReference type="ARBA" id="ARBA00022603"/>
    </source>
</evidence>
<dbReference type="SUPFAM" id="SSF75217">
    <property type="entry name" value="alpha/beta knot"/>
    <property type="match status" value="1"/>
</dbReference>
<evidence type="ECO:0000256" key="1">
    <source>
        <dbReference type="ARBA" id="ARBA00004496"/>
    </source>
</evidence>
<dbReference type="InterPro" id="IPR006700">
    <property type="entry name" value="RsmE"/>
</dbReference>
<dbReference type="PANTHER" id="PTHR30027:SF3">
    <property type="entry name" value="16S RRNA (URACIL(1498)-N(3))-METHYLTRANSFERASE"/>
    <property type="match status" value="1"/>
</dbReference>
<keyword evidence="9 12" id="KW-0949">S-adenosyl-L-methionine</keyword>
<dbReference type="NCBIfam" id="NF008692">
    <property type="entry name" value="PRK11713.1-5"/>
    <property type="match status" value="1"/>
</dbReference>
<keyword evidence="8 12" id="KW-0808">Transferase</keyword>
<dbReference type="InterPro" id="IPR046886">
    <property type="entry name" value="RsmE_MTase_dom"/>
</dbReference>
<dbReference type="EMBL" id="JACRSZ010000003">
    <property type="protein sequence ID" value="MBC8572439.1"/>
    <property type="molecule type" value="Genomic_DNA"/>
</dbReference>
<evidence type="ECO:0000313" key="16">
    <source>
        <dbReference type="Proteomes" id="UP000657421"/>
    </source>
</evidence>
<dbReference type="NCBIfam" id="TIGR00046">
    <property type="entry name" value="RsmE family RNA methyltransferase"/>
    <property type="match status" value="1"/>
</dbReference>
<dbReference type="InterPro" id="IPR046887">
    <property type="entry name" value="RsmE_PUA-like"/>
</dbReference>
<dbReference type="GO" id="GO:0008168">
    <property type="term" value="F:methyltransferase activity"/>
    <property type="evidence" value="ECO:0007669"/>
    <property type="project" value="UniProtKB-KW"/>
</dbReference>
<reference evidence="15 16" key="1">
    <citation type="submission" date="2020-08" db="EMBL/GenBank/DDBJ databases">
        <title>Genome public.</title>
        <authorList>
            <person name="Liu C."/>
            <person name="Sun Q."/>
        </authorList>
    </citation>
    <scope>NUCLEOTIDE SEQUENCE [LARGE SCALE GENOMIC DNA]</scope>
    <source>
        <strain evidence="15 16">NSJ-46</strain>
    </source>
</reference>
<evidence type="ECO:0000256" key="10">
    <source>
        <dbReference type="ARBA" id="ARBA00025699"/>
    </source>
</evidence>
<comment type="subcellular location">
    <subcellularLocation>
        <location evidence="1 12">Cytoplasm</location>
    </subcellularLocation>
</comment>
<dbReference type="Gene3D" id="3.40.1280.10">
    <property type="match status" value="1"/>
</dbReference>
<evidence type="ECO:0000259" key="14">
    <source>
        <dbReference type="Pfam" id="PF20260"/>
    </source>
</evidence>
<organism evidence="15 16">
    <name type="scientific">Jingyaoa shaoxingensis</name>
    <dbReference type="NCBI Taxonomy" id="2763671"/>
    <lineage>
        <taxon>Bacteria</taxon>
        <taxon>Bacillati</taxon>
        <taxon>Bacillota</taxon>
        <taxon>Clostridia</taxon>
        <taxon>Lachnospirales</taxon>
        <taxon>Lachnospiraceae</taxon>
        <taxon>Jingyaoa</taxon>
    </lineage>
</organism>
<evidence type="ECO:0000259" key="13">
    <source>
        <dbReference type="Pfam" id="PF04452"/>
    </source>
</evidence>
<accession>A0ABR7N7S0</accession>
<keyword evidence="5 12" id="KW-0963">Cytoplasm</keyword>
<dbReference type="Pfam" id="PF04452">
    <property type="entry name" value="Methyltrans_RNA"/>
    <property type="match status" value="1"/>
</dbReference>
<dbReference type="Proteomes" id="UP000657421">
    <property type="component" value="Unassembled WGS sequence"/>
</dbReference>
<dbReference type="PIRSF" id="PIRSF015601">
    <property type="entry name" value="MTase_slr0722"/>
    <property type="match status" value="1"/>
</dbReference>
<dbReference type="CDD" id="cd18084">
    <property type="entry name" value="RsmE-like"/>
    <property type="match status" value="1"/>
</dbReference>
<comment type="function">
    <text evidence="10 12">Specifically methylates the N3 position of the uracil ring of uridine 1498 (m3U1498) in 16S rRNA. Acts on the fully assembled 30S ribosomal subunit.</text>
</comment>
<name>A0ABR7N7S0_9FIRM</name>
<dbReference type="InterPro" id="IPR015947">
    <property type="entry name" value="PUA-like_sf"/>
</dbReference>
<gene>
    <name evidence="15" type="ORF">H8716_04960</name>
</gene>